<sequence length="712" mass="79526">MHLACISPFRFLGYLVQRYPYPMLEHVARLKDLLDYFTFMHEKTATSIVNALLPLLRFSRDLQDYTILVVRKAMFRREDNVRIAATNAIITLILAEKKFTRDGSNSFLESSSQASSSQQAEIPRALGTNLFQELSGLLQRCLSQQAKVKEIVYQGLMKLVLVEPCMSGPVFDFLLPHFQRFFSEPHSKTDRPSEYSLACFGFSLTEEIEAGNGLSGESFSNSLLKIRSLLRTSNLEEIIAPSQDTSARCLDAEKSSYVASIFSGIIKALLNVVATQIEKAADTRKVDLEKELMELVNLHNSLEKNVSITKVSNGVKRGTPRATSHDTANKSEQEVKDCFCARSLKLSHASKPFFTTSSIYQLFLMAIRLCNIDGSNTNGVSQSRSPSSSIKVSVHCFELVSFTLKVSLRQIISFASLEKDDPLKNLIYGDIKLLGGPLLQLIWFLKSGPKLEMDQKKKGGELILVALTCLKELIRVNLYTHLTELLQDLVSSQDDDCRHLSEIDHCSKYVQLFLDKKLKPLLSELIELLLYRESEVSVVSDMILMIGNKLPSKLRNSHGAWAIDICRSNTVKNLKAAKSLVSLAIYLSSPLDLIISQKMASELVKVLGSEESSPVEKSGNFPVINHSTGSAIASILLELIESVLIDVDWVITKLKGFSTTNHGRIGIDQHSNHVERAPEIMLEEALYSRSEALVNLLSYFAQMSLKGTLHIY</sequence>
<feature type="domain" description="FANCI helical" evidence="3">
    <location>
        <begin position="109"/>
        <end position="184"/>
    </location>
</feature>
<evidence type="ECO:0000313" key="4">
    <source>
        <dbReference type="EMBL" id="KAF6165439.1"/>
    </source>
</evidence>
<dbReference type="SUPFAM" id="SSF48371">
    <property type="entry name" value="ARM repeat"/>
    <property type="match status" value="1"/>
</dbReference>
<dbReference type="InterPro" id="IPR029315">
    <property type="entry name" value="FANCI_S2"/>
</dbReference>
<keyword evidence="5" id="KW-1185">Reference proteome</keyword>
<evidence type="ECO:0000313" key="5">
    <source>
        <dbReference type="Proteomes" id="UP000541444"/>
    </source>
</evidence>
<dbReference type="Pfam" id="PF14680">
    <property type="entry name" value="FANCI_HD2"/>
    <property type="match status" value="2"/>
</dbReference>
<organism evidence="4 5">
    <name type="scientific">Kingdonia uniflora</name>
    <dbReference type="NCBI Taxonomy" id="39325"/>
    <lineage>
        <taxon>Eukaryota</taxon>
        <taxon>Viridiplantae</taxon>
        <taxon>Streptophyta</taxon>
        <taxon>Embryophyta</taxon>
        <taxon>Tracheophyta</taxon>
        <taxon>Spermatophyta</taxon>
        <taxon>Magnoliopsida</taxon>
        <taxon>Ranunculales</taxon>
        <taxon>Circaeasteraceae</taxon>
        <taxon>Kingdonia</taxon>
    </lineage>
</organism>
<dbReference type="PANTHER" id="PTHR21818:SF0">
    <property type="entry name" value="FANCONI ANEMIA GROUP I PROTEIN"/>
    <property type="match status" value="1"/>
</dbReference>
<dbReference type="Proteomes" id="UP000541444">
    <property type="component" value="Unassembled WGS sequence"/>
</dbReference>
<dbReference type="InterPro" id="IPR029314">
    <property type="entry name" value="FANCI_S4"/>
</dbReference>
<dbReference type="Pfam" id="PF14676">
    <property type="entry name" value="FANCI_S2"/>
    <property type="match status" value="1"/>
</dbReference>
<dbReference type="Pfam" id="PF14678">
    <property type="entry name" value="FANCI_S4"/>
    <property type="match status" value="1"/>
</dbReference>
<proteinExistence type="predicted"/>
<dbReference type="GO" id="GO:0006281">
    <property type="term" value="P:DNA repair"/>
    <property type="evidence" value="ECO:0007669"/>
    <property type="project" value="InterPro"/>
</dbReference>
<dbReference type="EMBL" id="JACGCM010000853">
    <property type="protein sequence ID" value="KAF6165439.1"/>
    <property type="molecule type" value="Genomic_DNA"/>
</dbReference>
<feature type="domain" description="FANCI helical" evidence="3">
    <location>
        <begin position="207"/>
        <end position="305"/>
    </location>
</feature>
<evidence type="ECO:0000259" key="3">
    <source>
        <dbReference type="Pfam" id="PF14680"/>
    </source>
</evidence>
<accession>A0A7J7NDX8</accession>
<feature type="domain" description="FANCI solenoid 2" evidence="1">
    <location>
        <begin position="10"/>
        <end position="90"/>
    </location>
</feature>
<name>A0A7J7NDX8_9MAGN</name>
<dbReference type="GO" id="GO:0070182">
    <property type="term" value="F:DNA polymerase binding"/>
    <property type="evidence" value="ECO:0007669"/>
    <property type="project" value="TreeGrafter"/>
</dbReference>
<protein>
    <submittedName>
        <fullName evidence="4">Uncharacterized protein</fullName>
    </submittedName>
</protein>
<reference evidence="4 5" key="1">
    <citation type="journal article" date="2020" name="IScience">
        <title>Genome Sequencing of the Endangered Kingdonia uniflora (Circaeasteraceae, Ranunculales) Reveals Potential Mechanisms of Evolutionary Specialization.</title>
        <authorList>
            <person name="Sun Y."/>
            <person name="Deng T."/>
            <person name="Zhang A."/>
            <person name="Moore M.J."/>
            <person name="Landis J.B."/>
            <person name="Lin N."/>
            <person name="Zhang H."/>
            <person name="Zhang X."/>
            <person name="Huang J."/>
            <person name="Zhang X."/>
            <person name="Sun H."/>
            <person name="Wang H."/>
        </authorList>
    </citation>
    <scope>NUCLEOTIDE SEQUENCE [LARGE SCALE GENOMIC DNA]</scope>
    <source>
        <strain evidence="4">TB1705</strain>
        <tissue evidence="4">Leaf</tissue>
    </source>
</reference>
<dbReference type="InterPro" id="IPR016024">
    <property type="entry name" value="ARM-type_fold"/>
</dbReference>
<evidence type="ECO:0000259" key="2">
    <source>
        <dbReference type="Pfam" id="PF14678"/>
    </source>
</evidence>
<gene>
    <name evidence="4" type="ORF">GIB67_017921</name>
</gene>
<comment type="caution">
    <text evidence="4">The sequence shown here is derived from an EMBL/GenBank/DDBJ whole genome shotgun (WGS) entry which is preliminary data.</text>
</comment>
<dbReference type="OrthoDB" id="195089at2759"/>
<feature type="domain" description="FANCI solenoid 4" evidence="2">
    <location>
        <begin position="597"/>
        <end position="707"/>
    </location>
</feature>
<dbReference type="PANTHER" id="PTHR21818">
    <property type="entry name" value="BC025462 PROTEIN"/>
    <property type="match status" value="1"/>
</dbReference>
<evidence type="ECO:0000259" key="1">
    <source>
        <dbReference type="Pfam" id="PF14676"/>
    </source>
</evidence>
<dbReference type="InterPro" id="IPR026171">
    <property type="entry name" value="FANCI"/>
</dbReference>
<dbReference type="InterPro" id="IPR029312">
    <property type="entry name" value="FANCI_HD2"/>
</dbReference>
<dbReference type="AlphaFoldDB" id="A0A7J7NDX8"/>